<sequence>MGVAISAAHSLLLPQLLVEILYELPRRLVHAFVAVLLPIQREGRVRDPQRPHQRGPAEPRQHRRRLHHLPLVVQHLNYHIQVERAHDFVIRGLGRVNAREEVVEVVVQLVAAPALVGVEVGVIVREGGAVVAAELVLEWP</sequence>
<dbReference type="Gramene" id="KCW69666">
    <property type="protein sequence ID" value="KCW69666"/>
    <property type="gene ID" value="EUGRSUZ_F03068"/>
</dbReference>
<dbReference type="AlphaFoldDB" id="A0A059BUN8"/>
<reference evidence="1" key="1">
    <citation type="submission" date="2013-07" db="EMBL/GenBank/DDBJ databases">
        <title>The genome of Eucalyptus grandis.</title>
        <authorList>
            <person name="Schmutz J."/>
            <person name="Hayes R."/>
            <person name="Myburg A."/>
            <person name="Tuskan G."/>
            <person name="Grattapaglia D."/>
            <person name="Rokhsar D.S."/>
        </authorList>
    </citation>
    <scope>NUCLEOTIDE SEQUENCE</scope>
    <source>
        <tissue evidence="1">Leaf extractions</tissue>
    </source>
</reference>
<gene>
    <name evidence="1" type="ORF">EUGRSUZ_F03068</name>
</gene>
<proteinExistence type="predicted"/>
<accession>A0A059BUN8</accession>
<protein>
    <submittedName>
        <fullName evidence="1">Uncharacterized protein</fullName>
    </submittedName>
</protein>
<organism evidence="1">
    <name type="scientific">Eucalyptus grandis</name>
    <name type="common">Flooded gum</name>
    <dbReference type="NCBI Taxonomy" id="71139"/>
    <lineage>
        <taxon>Eukaryota</taxon>
        <taxon>Viridiplantae</taxon>
        <taxon>Streptophyta</taxon>
        <taxon>Embryophyta</taxon>
        <taxon>Tracheophyta</taxon>
        <taxon>Spermatophyta</taxon>
        <taxon>Magnoliopsida</taxon>
        <taxon>eudicotyledons</taxon>
        <taxon>Gunneridae</taxon>
        <taxon>Pentapetalae</taxon>
        <taxon>rosids</taxon>
        <taxon>malvids</taxon>
        <taxon>Myrtales</taxon>
        <taxon>Myrtaceae</taxon>
        <taxon>Myrtoideae</taxon>
        <taxon>Eucalypteae</taxon>
        <taxon>Eucalyptus</taxon>
    </lineage>
</organism>
<evidence type="ECO:0000313" key="1">
    <source>
        <dbReference type="EMBL" id="KCW69666.1"/>
    </source>
</evidence>
<dbReference type="InParanoid" id="A0A059BUN8"/>
<dbReference type="EMBL" id="KK198758">
    <property type="protein sequence ID" value="KCW69666.1"/>
    <property type="molecule type" value="Genomic_DNA"/>
</dbReference>
<name>A0A059BUN8_EUCGR</name>